<dbReference type="InterPro" id="IPR026173">
    <property type="entry name" value="SPAG17"/>
</dbReference>
<dbReference type="GeneTree" id="ENSGT00940000181945"/>
<dbReference type="OMA" id="PVWELIQ"/>
<name>A0A3P8VQX7_CYNSE</name>
<dbReference type="AlphaFoldDB" id="A0A3P8VQX7"/>
<evidence type="ECO:0000313" key="1">
    <source>
        <dbReference type="Ensembl" id="ENSCSEP00000014870.1"/>
    </source>
</evidence>
<dbReference type="GO" id="GO:0005576">
    <property type="term" value="C:extracellular region"/>
    <property type="evidence" value="ECO:0007669"/>
    <property type="project" value="GOC"/>
</dbReference>
<reference evidence="1" key="2">
    <citation type="submission" date="2025-08" db="UniProtKB">
        <authorList>
            <consortium name="Ensembl"/>
        </authorList>
    </citation>
    <scope>IDENTIFICATION</scope>
</reference>
<proteinExistence type="predicted"/>
<dbReference type="PANTHER" id="PTHR21963:SF1">
    <property type="entry name" value="SPERM-ASSOCIATED ANTIGEN 17"/>
    <property type="match status" value="1"/>
</dbReference>
<dbReference type="GO" id="GO:1990716">
    <property type="term" value="C:axonemal central apparatus"/>
    <property type="evidence" value="ECO:0007669"/>
    <property type="project" value="TreeGrafter"/>
</dbReference>
<reference evidence="1 2" key="1">
    <citation type="journal article" date="2014" name="Nat. Genet.">
        <title>Whole-genome sequence of a flatfish provides insights into ZW sex chromosome evolution and adaptation to a benthic lifestyle.</title>
        <authorList>
            <person name="Chen S."/>
            <person name="Zhang G."/>
            <person name="Shao C."/>
            <person name="Huang Q."/>
            <person name="Liu G."/>
            <person name="Zhang P."/>
            <person name="Song W."/>
            <person name="An N."/>
            <person name="Chalopin D."/>
            <person name="Volff J.N."/>
            <person name="Hong Y."/>
            <person name="Li Q."/>
            <person name="Sha Z."/>
            <person name="Zhou H."/>
            <person name="Xie M."/>
            <person name="Yu Q."/>
            <person name="Liu Y."/>
            <person name="Xiang H."/>
            <person name="Wang N."/>
            <person name="Wu K."/>
            <person name="Yang C."/>
            <person name="Zhou Q."/>
            <person name="Liao X."/>
            <person name="Yang L."/>
            <person name="Hu Q."/>
            <person name="Zhang J."/>
            <person name="Meng L."/>
            <person name="Jin L."/>
            <person name="Tian Y."/>
            <person name="Lian J."/>
            <person name="Yang J."/>
            <person name="Miao G."/>
            <person name="Liu S."/>
            <person name="Liang Z."/>
            <person name="Yan F."/>
            <person name="Li Y."/>
            <person name="Sun B."/>
            <person name="Zhang H."/>
            <person name="Zhang J."/>
            <person name="Zhu Y."/>
            <person name="Du M."/>
            <person name="Zhao Y."/>
            <person name="Schartl M."/>
            <person name="Tang Q."/>
            <person name="Wang J."/>
        </authorList>
    </citation>
    <scope>NUCLEOTIDE SEQUENCE</scope>
</reference>
<dbReference type="GO" id="GO:0003351">
    <property type="term" value="P:epithelial cilium movement involved in extracellular fluid movement"/>
    <property type="evidence" value="ECO:0007669"/>
    <property type="project" value="TreeGrafter"/>
</dbReference>
<evidence type="ECO:0000313" key="2">
    <source>
        <dbReference type="Proteomes" id="UP000265120"/>
    </source>
</evidence>
<organism evidence="1 2">
    <name type="scientific">Cynoglossus semilaevis</name>
    <name type="common">Tongue sole</name>
    <dbReference type="NCBI Taxonomy" id="244447"/>
    <lineage>
        <taxon>Eukaryota</taxon>
        <taxon>Metazoa</taxon>
        <taxon>Chordata</taxon>
        <taxon>Craniata</taxon>
        <taxon>Vertebrata</taxon>
        <taxon>Euteleostomi</taxon>
        <taxon>Actinopterygii</taxon>
        <taxon>Neopterygii</taxon>
        <taxon>Teleostei</taxon>
        <taxon>Neoteleostei</taxon>
        <taxon>Acanthomorphata</taxon>
        <taxon>Carangaria</taxon>
        <taxon>Pleuronectiformes</taxon>
        <taxon>Pleuronectoidei</taxon>
        <taxon>Cynoglossidae</taxon>
        <taxon>Cynoglossinae</taxon>
        <taxon>Cynoglossus</taxon>
    </lineage>
</organism>
<dbReference type="PANTHER" id="PTHR21963">
    <property type="entry name" value="PF6"/>
    <property type="match status" value="1"/>
</dbReference>
<keyword evidence="2" id="KW-1185">Reference proteome</keyword>
<accession>A0A3P8VQX7</accession>
<dbReference type="STRING" id="244447.ENSCSEP00000014870"/>
<dbReference type="GO" id="GO:1904158">
    <property type="term" value="P:axonemal central apparatus assembly"/>
    <property type="evidence" value="ECO:0007669"/>
    <property type="project" value="TreeGrafter"/>
</dbReference>
<dbReference type="InParanoid" id="A0A3P8VQX7"/>
<dbReference type="Proteomes" id="UP000265120">
    <property type="component" value="Chromosome 1"/>
</dbReference>
<protein>
    <submittedName>
        <fullName evidence="1">Uncharacterized protein</fullName>
    </submittedName>
</protein>
<sequence length="346" mass="39835">MKKKKNLGQTHDAHVIESAKALLDAGEVIPCDLTAKVLKFMLLQIKADDQQRRITEQLELGSLIFDSMARLIYQCLEWHKQHQYYLSCTNQAPKMVRHFYTLDYLFLLCLYFANKGLDDCIFLLTLTSLPLFTDADMRYYSNLLDLVPPEACSVPLILDCMLQQAVKGFDPAEVERSMMELSPVWELIQSVAYQENNSCHWLAVKQQLQHFCTDDTLSWTNLERLFHQSVFEAMPLTRLDEKGELLPAAGKLGIVEPASVPIIPWDNPVAYALQQLHKQQNKGLLIWYDNCDGEPGRFCGFCPKEGWICKCGTRRWNKNYLCLSGKTEKTRWPNLSNFGFHKITVD</sequence>
<dbReference type="Ensembl" id="ENSCSET00000015049.1">
    <property type="protein sequence ID" value="ENSCSEP00000014870.1"/>
    <property type="gene ID" value="ENSCSEG00000009563.1"/>
</dbReference>
<reference evidence="1" key="3">
    <citation type="submission" date="2025-09" db="UniProtKB">
        <authorList>
            <consortium name="Ensembl"/>
        </authorList>
    </citation>
    <scope>IDENTIFICATION</scope>
</reference>